<dbReference type="Proteomes" id="UP001501521">
    <property type="component" value="Unassembled WGS sequence"/>
</dbReference>
<protein>
    <recommendedName>
        <fullName evidence="4">Glycosyl transferase family 1 domain-containing protein</fullName>
    </recommendedName>
</protein>
<dbReference type="PANTHER" id="PTHR46401">
    <property type="entry name" value="GLYCOSYLTRANSFERASE WBBK-RELATED"/>
    <property type="match status" value="1"/>
</dbReference>
<dbReference type="EMBL" id="BAABLV010000043">
    <property type="protein sequence ID" value="GAA4907901.1"/>
    <property type="molecule type" value="Genomic_DNA"/>
</dbReference>
<dbReference type="PANTHER" id="PTHR46401:SF2">
    <property type="entry name" value="GLYCOSYLTRANSFERASE WBBK-RELATED"/>
    <property type="match status" value="1"/>
</dbReference>
<evidence type="ECO:0008006" key="4">
    <source>
        <dbReference type="Google" id="ProtNLM"/>
    </source>
</evidence>
<reference evidence="3" key="1">
    <citation type="journal article" date="2019" name="Int. J. Syst. Evol. Microbiol.">
        <title>The Global Catalogue of Microorganisms (GCM) 10K type strain sequencing project: providing services to taxonomists for standard genome sequencing and annotation.</title>
        <authorList>
            <consortium name="The Broad Institute Genomics Platform"/>
            <consortium name="The Broad Institute Genome Sequencing Center for Infectious Disease"/>
            <person name="Wu L."/>
            <person name="Ma J."/>
        </authorList>
    </citation>
    <scope>NUCLEOTIDE SEQUENCE [LARGE SCALE GENOMIC DNA]</scope>
    <source>
        <strain evidence="3">JCM 19125</strain>
    </source>
</reference>
<accession>A0ABP9FQA3</accession>
<dbReference type="Pfam" id="PF13692">
    <property type="entry name" value="Glyco_trans_1_4"/>
    <property type="match status" value="1"/>
</dbReference>
<dbReference type="Gene3D" id="3.40.50.2000">
    <property type="entry name" value="Glycogen Phosphorylase B"/>
    <property type="match status" value="2"/>
</dbReference>
<gene>
    <name evidence="2" type="ORF">GCM10025789_29240</name>
</gene>
<keyword evidence="1" id="KW-0808">Transferase</keyword>
<proteinExistence type="predicted"/>
<evidence type="ECO:0000313" key="2">
    <source>
        <dbReference type="EMBL" id="GAA4907901.1"/>
    </source>
</evidence>
<organism evidence="2 3">
    <name type="scientific">Tessaracoccus lubricantis</name>
    <dbReference type="NCBI Taxonomy" id="545543"/>
    <lineage>
        <taxon>Bacteria</taxon>
        <taxon>Bacillati</taxon>
        <taxon>Actinomycetota</taxon>
        <taxon>Actinomycetes</taxon>
        <taxon>Propionibacteriales</taxon>
        <taxon>Propionibacteriaceae</taxon>
        <taxon>Tessaracoccus</taxon>
    </lineage>
</organism>
<evidence type="ECO:0000313" key="3">
    <source>
        <dbReference type="Proteomes" id="UP001501521"/>
    </source>
</evidence>
<sequence>MTDATAILPDADFVLLTPSYPKPWRPGREFVRTRARAYAAAGLGVAVVETSLRAGAGPEQGADGDIPVLAIAPEWLPGVLDVAADAGLPVLAHSPEPTTIDALLDRVPTNRLAVWFHGYEVRDYRRLAGNHDSRELASIRTSRDELNRARFEAAGRLFDDDAATVVFVSQFQRDLAAQDVGVAARNARVIPNHIDGDTFLARVRGPEEATRLLLLRSFSERNYGNDIALRALELLAGEPGFDELTVTIRGFGRHFATETASLRGLRNVVIEERYSSPIEMAAAHHRHGVFLCPTRFDTQGVMLGEAMASGMVTVTNPVAAIPEFTDESCSLLPRAEDPWAFAGAIRHLLEHRDLMPGLSAAAAERVREQCGRAATIDLEIDLIGGLAA</sequence>
<name>A0ABP9FQA3_9ACTN</name>
<dbReference type="SUPFAM" id="SSF53756">
    <property type="entry name" value="UDP-Glycosyltransferase/glycogen phosphorylase"/>
    <property type="match status" value="1"/>
</dbReference>
<comment type="caution">
    <text evidence="2">The sequence shown here is derived from an EMBL/GenBank/DDBJ whole genome shotgun (WGS) entry which is preliminary data.</text>
</comment>
<dbReference type="RefSeq" id="WP_345584182.1">
    <property type="nucleotide sequence ID" value="NZ_BAABLV010000043.1"/>
</dbReference>
<dbReference type="CDD" id="cd03801">
    <property type="entry name" value="GT4_PimA-like"/>
    <property type="match status" value="1"/>
</dbReference>
<evidence type="ECO:0000256" key="1">
    <source>
        <dbReference type="ARBA" id="ARBA00022679"/>
    </source>
</evidence>
<keyword evidence="3" id="KW-1185">Reference proteome</keyword>